<dbReference type="InterPro" id="IPR036179">
    <property type="entry name" value="Ig-like_dom_sf"/>
</dbReference>
<protein>
    <submittedName>
        <fullName evidence="4">Alpha-tubulin suppressor</fullName>
    </submittedName>
</protein>
<dbReference type="InterPro" id="IPR000408">
    <property type="entry name" value="Reg_chr_condens"/>
</dbReference>
<dbReference type="Gene3D" id="2.130.10.30">
    <property type="entry name" value="Regulator of chromosome condensation 1/beta-lactamase-inhibitor protein II"/>
    <property type="match status" value="2"/>
</dbReference>
<evidence type="ECO:0000256" key="2">
    <source>
        <dbReference type="SAM" id="SignalP"/>
    </source>
</evidence>
<proteinExistence type="predicted"/>
<gene>
    <name evidence="4" type="ORF">SAMN05421756_103335</name>
</gene>
<evidence type="ECO:0000256" key="1">
    <source>
        <dbReference type="ARBA" id="ARBA00022737"/>
    </source>
</evidence>
<organism evidence="4 5">
    <name type="scientific">Microlunatus flavus</name>
    <dbReference type="NCBI Taxonomy" id="1036181"/>
    <lineage>
        <taxon>Bacteria</taxon>
        <taxon>Bacillati</taxon>
        <taxon>Actinomycetota</taxon>
        <taxon>Actinomycetes</taxon>
        <taxon>Propionibacteriales</taxon>
        <taxon>Propionibacteriaceae</taxon>
        <taxon>Microlunatus</taxon>
    </lineage>
</organism>
<dbReference type="PANTHER" id="PTHR22870:SF408">
    <property type="entry name" value="OS09G0560450 PROTEIN"/>
    <property type="match status" value="1"/>
</dbReference>
<dbReference type="EMBL" id="FOFA01000003">
    <property type="protein sequence ID" value="SEQ39669.1"/>
    <property type="molecule type" value="Genomic_DNA"/>
</dbReference>
<dbReference type="SUPFAM" id="SSF50985">
    <property type="entry name" value="RCC1/BLIP-II"/>
    <property type="match status" value="1"/>
</dbReference>
<dbReference type="PROSITE" id="PS50835">
    <property type="entry name" value="IG_LIKE"/>
    <property type="match status" value="1"/>
</dbReference>
<reference evidence="5" key="1">
    <citation type="submission" date="2016-10" db="EMBL/GenBank/DDBJ databases">
        <authorList>
            <person name="Varghese N."/>
            <person name="Submissions S."/>
        </authorList>
    </citation>
    <scope>NUCLEOTIDE SEQUENCE [LARGE SCALE GENOMIC DNA]</scope>
    <source>
        <strain evidence="5">CGMCC 4.6856</strain>
    </source>
</reference>
<accession>A0A1H9FPA5</accession>
<dbReference type="InterPro" id="IPR009091">
    <property type="entry name" value="RCC1/BLIP-II"/>
</dbReference>
<dbReference type="RefSeq" id="WP_170854063.1">
    <property type="nucleotide sequence ID" value="NZ_FOFA01000003.1"/>
</dbReference>
<keyword evidence="1" id="KW-0677">Repeat</keyword>
<keyword evidence="5" id="KW-1185">Reference proteome</keyword>
<name>A0A1H9FPA5_9ACTN</name>
<sequence length="708" mass="71641">MAAAAVLCLLSLLVGATTTAAAAGPARAVTSWGGYTLALRAPASLNTDGVTAVSAGQYFGLALTPRGRVVAWGLDEHGETKVPASLTGKTVTAISAGGEHALALTSDGRVTAWGNDDRGQTDVPASLTGKTVTAIDAGVGHSLALTSDGRVTAWGDDSDGATAVPASLAGKTVTAIAAGTQYSLALTSDGRITAWGWDAWGTTTVPASLAGKTVVAISAGDFHALALTSDGQVVAWGDDEYGQRNVPSSLAGQKVTAIAAGVWHSLALTADGRVTAWGRDDFGETRVPTSLTGQRVTAVAVGFSWNVVLTRANAPVVTSSPASATVKPGTAVSFTAAASGSPAPTVQWQRAAPGGSFADVRGATSRTYTLTPTRSDDGALFRAVFRNLAGTATTQAAAVSVVSGAPTAKDLTVAVAHDSPTPVTLAGSDPDADALTYTVVSRPAHGTLSGQGPRLTYTPAHGFSGTDAFTYRVSDGTSTSSVARVALTVAAPTCVPSTPKRDFAVSADRRDTDGVVRSPAFTTARSPELLLAFVSVNRPAHGSQSVTRVSGGGLTWTLVRRGTSDAGSTEVWQAYATTRVERTRVSVDLSRPGATVGVTVAGFRGAGPAVTRTGSRSGTGSAPQVTVRPRSSGSVVWAVGRADGSRYDPKPASGQKVVHEKTFRSPRGGLWVQRVKAATTAGTDVTVGDRAAAASWGYTAVEIPGVCG</sequence>
<feature type="domain" description="Ig-like" evidence="3">
    <location>
        <begin position="315"/>
        <end position="400"/>
    </location>
</feature>
<keyword evidence="2" id="KW-0732">Signal</keyword>
<dbReference type="Gene3D" id="2.60.40.10">
    <property type="entry name" value="Immunoglobulins"/>
    <property type="match status" value="1"/>
</dbReference>
<feature type="chain" id="PRO_5011720915" evidence="2">
    <location>
        <begin position="23"/>
        <end position="708"/>
    </location>
</feature>
<dbReference type="AlphaFoldDB" id="A0A1H9FPA5"/>
<feature type="signal peptide" evidence="2">
    <location>
        <begin position="1"/>
        <end position="22"/>
    </location>
</feature>
<dbReference type="SUPFAM" id="SSF48726">
    <property type="entry name" value="Immunoglobulin"/>
    <property type="match status" value="1"/>
</dbReference>
<dbReference type="InterPro" id="IPR013783">
    <property type="entry name" value="Ig-like_fold"/>
</dbReference>
<dbReference type="Gene3D" id="2.60.40.2810">
    <property type="match status" value="1"/>
</dbReference>
<dbReference type="PROSITE" id="PS50012">
    <property type="entry name" value="RCC1_3"/>
    <property type="match status" value="5"/>
</dbReference>
<dbReference type="InterPro" id="IPR007110">
    <property type="entry name" value="Ig-like_dom"/>
</dbReference>
<dbReference type="Proteomes" id="UP000198504">
    <property type="component" value="Unassembled WGS sequence"/>
</dbReference>
<dbReference type="PROSITE" id="PS00626">
    <property type="entry name" value="RCC1_2"/>
    <property type="match status" value="3"/>
</dbReference>
<dbReference type="STRING" id="1036181.SAMN05421756_103335"/>
<dbReference type="InterPro" id="IPR058923">
    <property type="entry name" value="RCC1-like_dom"/>
</dbReference>
<dbReference type="Pfam" id="PF25390">
    <property type="entry name" value="WD40_RLD"/>
    <property type="match status" value="1"/>
</dbReference>
<dbReference type="Pfam" id="PF17963">
    <property type="entry name" value="Big_9"/>
    <property type="match status" value="1"/>
</dbReference>
<dbReference type="PANTHER" id="PTHR22870">
    <property type="entry name" value="REGULATOR OF CHROMOSOME CONDENSATION"/>
    <property type="match status" value="1"/>
</dbReference>
<evidence type="ECO:0000313" key="4">
    <source>
        <dbReference type="EMBL" id="SEQ39669.1"/>
    </source>
</evidence>
<dbReference type="GO" id="GO:0005975">
    <property type="term" value="P:carbohydrate metabolic process"/>
    <property type="evidence" value="ECO:0007669"/>
    <property type="project" value="UniProtKB-ARBA"/>
</dbReference>
<evidence type="ECO:0000313" key="5">
    <source>
        <dbReference type="Proteomes" id="UP000198504"/>
    </source>
</evidence>
<dbReference type="InterPro" id="IPR051210">
    <property type="entry name" value="Ub_ligase/GEF_domain"/>
</dbReference>
<evidence type="ECO:0000259" key="3">
    <source>
        <dbReference type="PROSITE" id="PS50835"/>
    </source>
</evidence>